<dbReference type="InterPro" id="IPR012910">
    <property type="entry name" value="Plug_dom"/>
</dbReference>
<evidence type="ECO:0000256" key="4">
    <source>
        <dbReference type="ARBA" id="ARBA00022692"/>
    </source>
</evidence>
<feature type="signal peptide" evidence="8">
    <location>
        <begin position="1"/>
        <end position="21"/>
    </location>
</feature>
<evidence type="ECO:0000256" key="7">
    <source>
        <dbReference type="PROSITE-ProRule" id="PRU01360"/>
    </source>
</evidence>
<dbReference type="AlphaFoldDB" id="A0A380C449"/>
<evidence type="ECO:0000313" key="11">
    <source>
        <dbReference type="Proteomes" id="UP000254893"/>
    </source>
</evidence>
<sequence length="1060" mass="118196">MKSIYIILCFVCTFCSSVAFAQNVTVRGIVKNSANGETLSDVSILIETPRRAIGTSGRDGSFAVTVPANSTLLFTFQGTQVRQKIEAGRTVYNINMAIKENVINEVEVTVGYQARKKTSFTGSAVVISGKEIQDQPAANFTDLLQGKVAGLNVQLNNGTPGVRGSMAIRGISNINVQGSGDNAFLTPTSPLFVIDGIPIEDNANYEYGFQSAGPGISPIAMIPTEDIEDITVLKDAQATALYGSKGAYGVILVTTKRGRSKVPIVSYESKLFINAVPGLRNVIGGKGERYLRLQQILGYDSTYNSALQHINDSPMLADSLNAFYNNSTDWQSYFYRPTVNNSQNVNISGGDQAFNYKVNTGYYDENGIIKNTGFTRYSLQMNMQYMPSSKFRLMAYLNSSLAKNSTGSGNALQQSGVGSSANTSSLLPSPSLFTGSSDALAALNVLNDSKTGNLSSQVEIQYEPIPGVRASSTLNYNYLRGTQDRFTQGALNADKSEVYSYNDRTNTLYNRNLLAYNKTFAEKHNLSVYGFAEFEVVNKRGDEMSITGTPNDQITVGLGYDTRNQKGGTLYKITQEKRTVGYAGSFSYNYDEKYYIDFTYRVDGTSTTGGLNPWTYLPTGGLRWNFSNEKFAENWDWLSLGSIRGTWGKNIIPVGTIYDVYGKYFQDGRTYNNQPTVSIDLGAIPNVNLQPQTKTTLNLATDWAFFNNNLTFTYEYYYSQSDKMLRKKLISTENAFEAVNSNETSVVNRGHEFQFNYRPLNNKTWSLSFNGNFAINQDITAALPDGVRQLLIKDESNYYQDILYQLGTNTLSNVLFHYRGVYRTDDDVPVDPRTGMKYRTGGIFGADREFRAGDPIWTDLNGDYILDEKDLVVVGNSQPKVTGGFGAFIKYKQFSLQTNFVFTIKRDILNNALADRFRSYSNPRGLVTYDSNGKPIMPGALVPLSQYNIWTRPGDDAYYPNPFDFIRNELNDFYRYNQTLFQEDGSYLKFNSATFSYNFDREWTRRMGISGARVYFSGNNIYTFSKYSGPDPELVSDLGRDSSKGYPRARNYTLGLSVQF</sequence>
<dbReference type="InterPro" id="IPR037066">
    <property type="entry name" value="Plug_dom_sf"/>
</dbReference>
<dbReference type="InterPro" id="IPR036942">
    <property type="entry name" value="Beta-barrel_TonB_sf"/>
</dbReference>
<comment type="similarity">
    <text evidence="7">Belongs to the TonB-dependent receptor family.</text>
</comment>
<dbReference type="RefSeq" id="WP_115170099.1">
    <property type="nucleotide sequence ID" value="NZ_UGYW01000002.1"/>
</dbReference>
<dbReference type="SUPFAM" id="SSF56935">
    <property type="entry name" value="Porins"/>
    <property type="match status" value="1"/>
</dbReference>
<dbReference type="PROSITE" id="PS52016">
    <property type="entry name" value="TONB_DEPENDENT_REC_3"/>
    <property type="match status" value="1"/>
</dbReference>
<accession>A0A380C449</accession>
<evidence type="ECO:0000256" key="5">
    <source>
        <dbReference type="ARBA" id="ARBA00023136"/>
    </source>
</evidence>
<evidence type="ECO:0000259" key="9">
    <source>
        <dbReference type="Pfam" id="PF07715"/>
    </source>
</evidence>
<evidence type="ECO:0000256" key="8">
    <source>
        <dbReference type="SAM" id="SignalP"/>
    </source>
</evidence>
<dbReference type="GO" id="GO:0009279">
    <property type="term" value="C:cell outer membrane"/>
    <property type="evidence" value="ECO:0007669"/>
    <property type="project" value="UniProtKB-SubCell"/>
</dbReference>
<feature type="chain" id="PRO_5016598980" evidence="8">
    <location>
        <begin position="22"/>
        <end position="1060"/>
    </location>
</feature>
<evidence type="ECO:0000256" key="3">
    <source>
        <dbReference type="ARBA" id="ARBA00022452"/>
    </source>
</evidence>
<organism evidence="10 11">
    <name type="scientific">Sphingobacterium spiritivorum</name>
    <name type="common">Flavobacterium spiritivorum</name>
    <dbReference type="NCBI Taxonomy" id="258"/>
    <lineage>
        <taxon>Bacteria</taxon>
        <taxon>Pseudomonadati</taxon>
        <taxon>Bacteroidota</taxon>
        <taxon>Sphingobacteriia</taxon>
        <taxon>Sphingobacteriales</taxon>
        <taxon>Sphingobacteriaceae</taxon>
        <taxon>Sphingobacterium</taxon>
    </lineage>
</organism>
<keyword evidence="3 7" id="KW-1134">Transmembrane beta strand</keyword>
<keyword evidence="6 7" id="KW-0998">Cell outer membrane</keyword>
<evidence type="ECO:0000256" key="2">
    <source>
        <dbReference type="ARBA" id="ARBA00022448"/>
    </source>
</evidence>
<dbReference type="InterPro" id="IPR023996">
    <property type="entry name" value="TonB-dep_OMP_SusC/RagA"/>
</dbReference>
<protein>
    <submittedName>
        <fullName evidence="10">TonB-linked outer membrane protein, SusC/RagA family</fullName>
    </submittedName>
</protein>
<dbReference type="Gene3D" id="2.40.170.20">
    <property type="entry name" value="TonB-dependent receptor, beta-barrel domain"/>
    <property type="match status" value="1"/>
</dbReference>
<comment type="subcellular location">
    <subcellularLocation>
        <location evidence="1 7">Cell outer membrane</location>
        <topology evidence="1 7">Multi-pass membrane protein</topology>
    </subcellularLocation>
</comment>
<dbReference type="NCBIfam" id="TIGR04056">
    <property type="entry name" value="OMP_RagA_SusC"/>
    <property type="match status" value="1"/>
</dbReference>
<evidence type="ECO:0000313" key="10">
    <source>
        <dbReference type="EMBL" id="SUJ11926.1"/>
    </source>
</evidence>
<evidence type="ECO:0000256" key="1">
    <source>
        <dbReference type="ARBA" id="ARBA00004571"/>
    </source>
</evidence>
<dbReference type="NCBIfam" id="TIGR04057">
    <property type="entry name" value="SusC_RagA_signa"/>
    <property type="match status" value="1"/>
</dbReference>
<dbReference type="InterPro" id="IPR023997">
    <property type="entry name" value="TonB-dep_OMP_SusC/RagA_CS"/>
</dbReference>
<keyword evidence="4 7" id="KW-0812">Transmembrane</keyword>
<dbReference type="Gene3D" id="2.170.130.10">
    <property type="entry name" value="TonB-dependent receptor, plug domain"/>
    <property type="match status" value="1"/>
</dbReference>
<dbReference type="EMBL" id="UGYW01000002">
    <property type="protein sequence ID" value="SUJ11926.1"/>
    <property type="molecule type" value="Genomic_DNA"/>
</dbReference>
<keyword evidence="8" id="KW-0732">Signal</keyword>
<feature type="domain" description="TonB-dependent receptor plug" evidence="9">
    <location>
        <begin position="118"/>
        <end position="250"/>
    </location>
</feature>
<dbReference type="SUPFAM" id="SSF49464">
    <property type="entry name" value="Carboxypeptidase regulatory domain-like"/>
    <property type="match status" value="1"/>
</dbReference>
<proteinExistence type="inferred from homology"/>
<reference evidence="10 11" key="1">
    <citation type="submission" date="2018-06" db="EMBL/GenBank/DDBJ databases">
        <authorList>
            <consortium name="Pathogen Informatics"/>
            <person name="Doyle S."/>
        </authorList>
    </citation>
    <scope>NUCLEOTIDE SEQUENCE [LARGE SCALE GENOMIC DNA]</scope>
    <source>
        <strain evidence="10 11">NCTC11388</strain>
    </source>
</reference>
<dbReference type="Pfam" id="PF07715">
    <property type="entry name" value="Plug"/>
    <property type="match status" value="1"/>
</dbReference>
<dbReference type="InterPro" id="IPR008969">
    <property type="entry name" value="CarboxyPept-like_regulatory"/>
</dbReference>
<keyword evidence="2 7" id="KW-0813">Transport</keyword>
<name>A0A380C449_SPHSI</name>
<keyword evidence="5 7" id="KW-0472">Membrane</keyword>
<dbReference type="Proteomes" id="UP000254893">
    <property type="component" value="Unassembled WGS sequence"/>
</dbReference>
<gene>
    <name evidence="10" type="ORF">NCTC11388_02166</name>
</gene>
<dbReference type="InterPro" id="IPR039426">
    <property type="entry name" value="TonB-dep_rcpt-like"/>
</dbReference>
<evidence type="ECO:0000256" key="6">
    <source>
        <dbReference type="ARBA" id="ARBA00023237"/>
    </source>
</evidence>